<organism evidence="1">
    <name type="scientific">Blastocystis hominis</name>
    <dbReference type="NCBI Taxonomy" id="12968"/>
    <lineage>
        <taxon>Eukaryota</taxon>
        <taxon>Sar</taxon>
        <taxon>Stramenopiles</taxon>
        <taxon>Bigyra</taxon>
        <taxon>Opalozoa</taxon>
        <taxon>Opalinata</taxon>
        <taxon>Blastocystidae</taxon>
        <taxon>Blastocystis</taxon>
    </lineage>
</organism>
<gene>
    <name evidence="1" type="ORF">GSBLH_T00005117001</name>
</gene>
<reference evidence="1" key="1">
    <citation type="submission" date="2010-02" db="EMBL/GenBank/DDBJ databases">
        <title>Sequencing and annotation of the Blastocystis hominis genome.</title>
        <authorList>
            <person name="Wincker P."/>
        </authorList>
    </citation>
    <scope>NUCLEOTIDE SEQUENCE</scope>
    <source>
        <strain evidence="1">Singapore isolate B</strain>
    </source>
</reference>
<protein>
    <submittedName>
        <fullName evidence="1">Uncharacterized protein</fullName>
    </submittedName>
</protein>
<dbReference type="EMBL" id="FN668691">
    <property type="protein sequence ID" value="CBK25524.2"/>
    <property type="molecule type" value="Genomic_DNA"/>
</dbReference>
<keyword evidence="2" id="KW-1185">Reference proteome</keyword>
<dbReference type="RefSeq" id="XP_012899572.1">
    <property type="nucleotide sequence ID" value="XM_013044118.1"/>
</dbReference>
<name>D8MBT5_BLAHO</name>
<proteinExistence type="predicted"/>
<dbReference type="AlphaFoldDB" id="D8MBT5"/>
<dbReference type="InParanoid" id="D8MBT5"/>
<evidence type="ECO:0000313" key="1">
    <source>
        <dbReference type="EMBL" id="CBK25524.2"/>
    </source>
</evidence>
<dbReference type="Proteomes" id="UP000008312">
    <property type="component" value="Unassembled WGS sequence"/>
</dbReference>
<accession>D8MBT5</accession>
<dbReference type="GeneID" id="24922097"/>
<evidence type="ECO:0000313" key="2">
    <source>
        <dbReference type="Proteomes" id="UP000008312"/>
    </source>
</evidence>
<sequence>MSNFSSNSGLISVPPDGFYDFDSIQFPLFDQSENSFDSPIQSKPATVDNKNKKISFKCKVSPAKKIIRHCGQFMAERLRRSCHRRMAEYMYKNFL</sequence>